<accession>A0A5B9VUD6</accession>
<dbReference type="KEGG" id="agv:OJF2_05750"/>
<organism evidence="2 3">
    <name type="scientific">Aquisphaera giovannonii</name>
    <dbReference type="NCBI Taxonomy" id="406548"/>
    <lineage>
        <taxon>Bacteria</taxon>
        <taxon>Pseudomonadati</taxon>
        <taxon>Planctomycetota</taxon>
        <taxon>Planctomycetia</taxon>
        <taxon>Isosphaerales</taxon>
        <taxon>Isosphaeraceae</taxon>
        <taxon>Aquisphaera</taxon>
    </lineage>
</organism>
<feature type="region of interest" description="Disordered" evidence="1">
    <location>
        <begin position="166"/>
        <end position="197"/>
    </location>
</feature>
<reference evidence="2 3" key="1">
    <citation type="submission" date="2019-08" db="EMBL/GenBank/DDBJ databases">
        <title>Deep-cultivation of Planctomycetes and their phenomic and genomic characterization uncovers novel biology.</title>
        <authorList>
            <person name="Wiegand S."/>
            <person name="Jogler M."/>
            <person name="Boedeker C."/>
            <person name="Pinto D."/>
            <person name="Vollmers J."/>
            <person name="Rivas-Marin E."/>
            <person name="Kohn T."/>
            <person name="Peeters S.H."/>
            <person name="Heuer A."/>
            <person name="Rast P."/>
            <person name="Oberbeckmann S."/>
            <person name="Bunk B."/>
            <person name="Jeske O."/>
            <person name="Meyerdierks A."/>
            <person name="Storesund J.E."/>
            <person name="Kallscheuer N."/>
            <person name="Luecker S."/>
            <person name="Lage O.M."/>
            <person name="Pohl T."/>
            <person name="Merkel B.J."/>
            <person name="Hornburger P."/>
            <person name="Mueller R.-W."/>
            <person name="Bruemmer F."/>
            <person name="Labrenz M."/>
            <person name="Spormann A.M."/>
            <person name="Op den Camp H."/>
            <person name="Overmann J."/>
            <person name="Amann R."/>
            <person name="Jetten M.S.M."/>
            <person name="Mascher T."/>
            <person name="Medema M.H."/>
            <person name="Devos D.P."/>
            <person name="Kaster A.-K."/>
            <person name="Ovreas L."/>
            <person name="Rohde M."/>
            <person name="Galperin M.Y."/>
            <person name="Jogler C."/>
        </authorList>
    </citation>
    <scope>NUCLEOTIDE SEQUENCE [LARGE SCALE GENOMIC DNA]</scope>
    <source>
        <strain evidence="2 3">OJF2</strain>
    </source>
</reference>
<evidence type="ECO:0000313" key="2">
    <source>
        <dbReference type="EMBL" id="QEH32106.1"/>
    </source>
</evidence>
<name>A0A5B9VUD6_9BACT</name>
<dbReference type="EMBL" id="CP042997">
    <property type="protein sequence ID" value="QEH32106.1"/>
    <property type="molecule type" value="Genomic_DNA"/>
</dbReference>
<protein>
    <submittedName>
        <fullName evidence="2">Uncharacterized protein</fullName>
    </submittedName>
</protein>
<proteinExistence type="predicted"/>
<dbReference type="Proteomes" id="UP000324233">
    <property type="component" value="Chromosome"/>
</dbReference>
<evidence type="ECO:0000256" key="1">
    <source>
        <dbReference type="SAM" id="MobiDB-lite"/>
    </source>
</evidence>
<sequence>MAVGGELDGLSEEIQGAVTVRIFADLDRWPGHAVRGLSDRHQLWIGPPGKGKTARVHRDVANSICDDPFAGMEGRVAAAIYTGRITAAQWFVRGWQHRLEPLLVLNDVTIGRGDAAWRDMLLQFMERPGRRTIRWDNRSGPKYGAEDLREIEDDLRSRDLLDRLLGVGAGTDGASGREPEPSPVRSQEVHLPPTVDE</sequence>
<evidence type="ECO:0000313" key="3">
    <source>
        <dbReference type="Proteomes" id="UP000324233"/>
    </source>
</evidence>
<dbReference type="AlphaFoldDB" id="A0A5B9VUD6"/>
<gene>
    <name evidence="2" type="ORF">OJF2_05750</name>
</gene>
<keyword evidence="3" id="KW-1185">Reference proteome</keyword>